<evidence type="ECO:0000256" key="1">
    <source>
        <dbReference type="SAM" id="MobiDB-lite"/>
    </source>
</evidence>
<comment type="caution">
    <text evidence="2">The sequence shown here is derived from an EMBL/GenBank/DDBJ whole genome shotgun (WGS) entry which is preliminary data.</text>
</comment>
<feature type="region of interest" description="Disordered" evidence="1">
    <location>
        <begin position="58"/>
        <end position="79"/>
    </location>
</feature>
<reference evidence="3" key="1">
    <citation type="submission" date="2017-03" db="EMBL/GenBank/DDBJ databases">
        <title>Phytopthora megakarya and P. palmivora, two closely related causual agents of cacao black pod achieved similar genome size and gene model numbers by different mechanisms.</title>
        <authorList>
            <person name="Ali S."/>
            <person name="Shao J."/>
            <person name="Larry D.J."/>
            <person name="Kronmiller B."/>
            <person name="Shen D."/>
            <person name="Strem M.D."/>
            <person name="Melnick R.L."/>
            <person name="Guiltinan M.J."/>
            <person name="Tyler B.M."/>
            <person name="Meinhardt L.W."/>
            <person name="Bailey B.A."/>
        </authorList>
    </citation>
    <scope>NUCLEOTIDE SEQUENCE [LARGE SCALE GENOMIC DNA]</scope>
    <source>
        <strain evidence="3">zdho120</strain>
    </source>
</reference>
<dbReference type="AlphaFoldDB" id="A0A225VLJ5"/>
<evidence type="ECO:0000313" key="2">
    <source>
        <dbReference type="EMBL" id="OWZ05738.1"/>
    </source>
</evidence>
<organism evidence="2 3">
    <name type="scientific">Phytophthora megakarya</name>
    <dbReference type="NCBI Taxonomy" id="4795"/>
    <lineage>
        <taxon>Eukaryota</taxon>
        <taxon>Sar</taxon>
        <taxon>Stramenopiles</taxon>
        <taxon>Oomycota</taxon>
        <taxon>Peronosporomycetes</taxon>
        <taxon>Peronosporales</taxon>
        <taxon>Peronosporaceae</taxon>
        <taxon>Phytophthora</taxon>
    </lineage>
</organism>
<dbReference type="EMBL" id="NBNE01004275">
    <property type="protein sequence ID" value="OWZ05738.1"/>
    <property type="molecule type" value="Genomic_DNA"/>
</dbReference>
<accession>A0A225VLJ5</accession>
<proteinExistence type="predicted"/>
<name>A0A225VLJ5_9STRA</name>
<dbReference type="Proteomes" id="UP000198211">
    <property type="component" value="Unassembled WGS sequence"/>
</dbReference>
<gene>
    <name evidence="2" type="ORF">PHMEG_00022113</name>
</gene>
<sequence>MIVRADATFAYTKLFSVVGDFALVVFRYELGCGYGSMDHCDAITASFRKVWPDTKLQKSREKKGLLNRKQESDDAIKPS</sequence>
<evidence type="ECO:0000313" key="3">
    <source>
        <dbReference type="Proteomes" id="UP000198211"/>
    </source>
</evidence>
<protein>
    <submittedName>
        <fullName evidence="2">Uncharacterized protein</fullName>
    </submittedName>
</protein>
<keyword evidence="3" id="KW-1185">Reference proteome</keyword>